<keyword evidence="1" id="KW-0812">Transmembrane</keyword>
<keyword evidence="1" id="KW-1133">Transmembrane helix</keyword>
<organism evidence="2">
    <name type="scientific">gut metagenome</name>
    <dbReference type="NCBI Taxonomy" id="749906"/>
    <lineage>
        <taxon>unclassified sequences</taxon>
        <taxon>metagenomes</taxon>
        <taxon>organismal metagenomes</taxon>
    </lineage>
</organism>
<protein>
    <submittedName>
        <fullName evidence="2">Uncharacterized protein</fullName>
    </submittedName>
</protein>
<sequence>MPYQQLLFSSFFLICDGFLSTLSCTSIIFSALASYRKTYTMTYTTITANIH</sequence>
<evidence type="ECO:0000313" key="2">
    <source>
        <dbReference type="EMBL" id="EJW93273.1"/>
    </source>
</evidence>
<name>J9FFQ9_9ZZZZ</name>
<evidence type="ECO:0000256" key="1">
    <source>
        <dbReference type="SAM" id="Phobius"/>
    </source>
</evidence>
<dbReference type="AlphaFoldDB" id="J9FFQ9"/>
<reference evidence="2" key="1">
    <citation type="journal article" date="2012" name="PLoS ONE">
        <title>Gene sets for utilization of primary and secondary nutrition supplies in the distal gut of endangered iberian lynx.</title>
        <authorList>
            <person name="Alcaide M."/>
            <person name="Messina E."/>
            <person name="Richter M."/>
            <person name="Bargiela R."/>
            <person name="Peplies J."/>
            <person name="Huws S.A."/>
            <person name="Newbold C.J."/>
            <person name="Golyshin P.N."/>
            <person name="Simon M.A."/>
            <person name="Lopez G."/>
            <person name="Yakimov M.M."/>
            <person name="Ferrer M."/>
        </authorList>
    </citation>
    <scope>NUCLEOTIDE SEQUENCE</scope>
</reference>
<proteinExistence type="predicted"/>
<dbReference type="EMBL" id="AMCI01007071">
    <property type="protein sequence ID" value="EJW93273.1"/>
    <property type="molecule type" value="Genomic_DNA"/>
</dbReference>
<keyword evidence="1" id="KW-0472">Membrane</keyword>
<accession>J9FFQ9</accession>
<comment type="caution">
    <text evidence="2">The sequence shown here is derived from an EMBL/GenBank/DDBJ whole genome shotgun (WGS) entry which is preliminary data.</text>
</comment>
<feature type="transmembrane region" description="Helical" evidence="1">
    <location>
        <begin position="6"/>
        <end position="32"/>
    </location>
</feature>
<gene>
    <name evidence="2" type="ORF">EVA_18621</name>
</gene>